<organism evidence="2 3">
    <name type="scientific">Xanthomonas campestris pv. phaseoli</name>
    <dbReference type="NCBI Taxonomy" id="317013"/>
    <lineage>
        <taxon>Bacteria</taxon>
        <taxon>Pseudomonadati</taxon>
        <taxon>Pseudomonadota</taxon>
        <taxon>Gammaproteobacteria</taxon>
        <taxon>Lysobacterales</taxon>
        <taxon>Lysobacteraceae</taxon>
        <taxon>Xanthomonas</taxon>
    </lineage>
</organism>
<accession>A0A7Z7J6A2</accession>
<evidence type="ECO:0000256" key="1">
    <source>
        <dbReference type="SAM" id="Phobius"/>
    </source>
</evidence>
<dbReference type="EMBL" id="OCZC01000103">
    <property type="protein sequence ID" value="SOO26861.1"/>
    <property type="molecule type" value="Genomic_DNA"/>
</dbReference>
<keyword evidence="1" id="KW-1133">Transmembrane helix</keyword>
<name>A0A7Z7J6A2_XANCH</name>
<sequence>MFLRNHQKEAQVDEQELAHYINVLSACVALGYVCFMLYVLYGFLG</sequence>
<gene>
    <name evidence="2" type="ORF">XFF6991_4893</name>
</gene>
<keyword evidence="1" id="KW-0472">Membrane</keyword>
<protein>
    <submittedName>
        <fullName evidence="2">Uncharacterized protein</fullName>
    </submittedName>
</protein>
<proteinExistence type="predicted"/>
<dbReference type="PROSITE" id="PS51257">
    <property type="entry name" value="PROKAR_LIPOPROTEIN"/>
    <property type="match status" value="1"/>
</dbReference>
<feature type="transmembrane region" description="Helical" evidence="1">
    <location>
        <begin position="20"/>
        <end position="44"/>
    </location>
</feature>
<evidence type="ECO:0000313" key="3">
    <source>
        <dbReference type="Proteomes" id="UP000234345"/>
    </source>
</evidence>
<reference evidence="2 3" key="1">
    <citation type="submission" date="2017-10" db="EMBL/GenBank/DDBJ databases">
        <authorList>
            <person name="Regsiter A."/>
            <person name="William W."/>
        </authorList>
    </citation>
    <scope>NUCLEOTIDE SEQUENCE [LARGE SCALE GENOMIC DNA]</scope>
    <source>
        <strain evidence="2 3">CFBP6991</strain>
    </source>
</reference>
<keyword evidence="1" id="KW-0812">Transmembrane</keyword>
<dbReference type="Proteomes" id="UP000234345">
    <property type="component" value="Unassembled WGS sequence"/>
</dbReference>
<dbReference type="AlphaFoldDB" id="A0A7Z7J6A2"/>
<comment type="caution">
    <text evidence="2">The sequence shown here is derived from an EMBL/GenBank/DDBJ whole genome shotgun (WGS) entry which is preliminary data.</text>
</comment>
<evidence type="ECO:0000313" key="2">
    <source>
        <dbReference type="EMBL" id="SOO26861.1"/>
    </source>
</evidence>